<accession>A0A0B5BCR0</accession>
<dbReference type="InterPro" id="IPR000835">
    <property type="entry name" value="HTH_MarR-typ"/>
</dbReference>
<reference evidence="5 6" key="1">
    <citation type="journal article" date="2015" name="Genome Announc.">
        <title>Complete Genome of Geobacter pickeringii G13T, a Metal-Reducing Isolate from Sedimentary Kaolin Deposits.</title>
        <authorList>
            <person name="Badalamenti J.P."/>
            <person name="Bond D.R."/>
        </authorList>
    </citation>
    <scope>NUCLEOTIDE SEQUENCE [LARGE SCALE GENOMIC DNA]</scope>
    <source>
        <strain evidence="5 6">G13</strain>
    </source>
</reference>
<keyword evidence="6" id="KW-1185">Reference proteome</keyword>
<evidence type="ECO:0000313" key="6">
    <source>
        <dbReference type="Proteomes" id="UP000057609"/>
    </source>
</evidence>
<dbReference type="GO" id="GO:0003677">
    <property type="term" value="F:DNA binding"/>
    <property type="evidence" value="ECO:0007669"/>
    <property type="project" value="UniProtKB-KW"/>
</dbReference>
<dbReference type="GO" id="GO:0006950">
    <property type="term" value="P:response to stress"/>
    <property type="evidence" value="ECO:0007669"/>
    <property type="project" value="TreeGrafter"/>
</dbReference>
<dbReference type="Gene3D" id="1.10.10.10">
    <property type="entry name" value="Winged helix-like DNA-binding domain superfamily/Winged helix DNA-binding domain"/>
    <property type="match status" value="1"/>
</dbReference>
<dbReference type="InterPro" id="IPR036388">
    <property type="entry name" value="WH-like_DNA-bd_sf"/>
</dbReference>
<dbReference type="OrthoDB" id="7427954at2"/>
<dbReference type="AlphaFoldDB" id="A0A0B5BCR0"/>
<proteinExistence type="predicted"/>
<protein>
    <submittedName>
        <fullName evidence="5">Transcriptional regulator</fullName>
    </submittedName>
</protein>
<dbReference type="EMBL" id="CP009788">
    <property type="protein sequence ID" value="AJE02330.1"/>
    <property type="molecule type" value="Genomic_DNA"/>
</dbReference>
<dbReference type="PRINTS" id="PR00598">
    <property type="entry name" value="HTHMARR"/>
</dbReference>
<evidence type="ECO:0000259" key="4">
    <source>
        <dbReference type="PROSITE" id="PS50995"/>
    </source>
</evidence>
<name>A0A0B5BCR0_9BACT</name>
<evidence type="ECO:0000256" key="1">
    <source>
        <dbReference type="ARBA" id="ARBA00023015"/>
    </source>
</evidence>
<keyword evidence="3" id="KW-0804">Transcription</keyword>
<evidence type="ECO:0000313" key="5">
    <source>
        <dbReference type="EMBL" id="AJE02330.1"/>
    </source>
</evidence>
<sequence>MNKFDDAISRGNLLYRLGLLTRHWRQVLDAEFQAAGLTDATWRPLLHLNLLGDGTRQKDLAASVGIEGPSLVRLLDTLVAKGLMERSEDARDRRAKLLRLTPAGCAIVERIKETVVTLENELLSPFSDGEIAQVSEFILRLETTVRDARRRCRR</sequence>
<dbReference type="GO" id="GO:0003700">
    <property type="term" value="F:DNA-binding transcription factor activity"/>
    <property type="evidence" value="ECO:0007669"/>
    <property type="project" value="InterPro"/>
</dbReference>
<organism evidence="5 6">
    <name type="scientific">Geobacter pickeringii</name>
    <dbReference type="NCBI Taxonomy" id="345632"/>
    <lineage>
        <taxon>Bacteria</taxon>
        <taxon>Pseudomonadati</taxon>
        <taxon>Thermodesulfobacteriota</taxon>
        <taxon>Desulfuromonadia</taxon>
        <taxon>Geobacterales</taxon>
        <taxon>Geobacteraceae</taxon>
        <taxon>Geobacter</taxon>
    </lineage>
</organism>
<keyword evidence="2" id="KW-0238">DNA-binding</keyword>
<dbReference type="Pfam" id="PF12802">
    <property type="entry name" value="MarR_2"/>
    <property type="match status" value="1"/>
</dbReference>
<gene>
    <name evidence="5" type="ORF">GPICK_02115</name>
</gene>
<evidence type="ECO:0000256" key="3">
    <source>
        <dbReference type="ARBA" id="ARBA00023163"/>
    </source>
</evidence>
<dbReference type="KEGG" id="gpi:GPICK_02115"/>
<dbReference type="STRING" id="345632.GPICK_02115"/>
<dbReference type="Proteomes" id="UP000057609">
    <property type="component" value="Chromosome"/>
</dbReference>
<evidence type="ECO:0000256" key="2">
    <source>
        <dbReference type="ARBA" id="ARBA00023125"/>
    </source>
</evidence>
<dbReference type="HOGENOM" id="CLU_083287_18_2_7"/>
<dbReference type="InterPro" id="IPR036390">
    <property type="entry name" value="WH_DNA-bd_sf"/>
</dbReference>
<keyword evidence="1" id="KW-0805">Transcription regulation</keyword>
<dbReference type="InterPro" id="IPR039422">
    <property type="entry name" value="MarR/SlyA-like"/>
</dbReference>
<dbReference type="PANTHER" id="PTHR33164">
    <property type="entry name" value="TRANSCRIPTIONAL REGULATOR, MARR FAMILY"/>
    <property type="match status" value="1"/>
</dbReference>
<dbReference type="PROSITE" id="PS50995">
    <property type="entry name" value="HTH_MARR_2"/>
    <property type="match status" value="1"/>
</dbReference>
<dbReference type="RefSeq" id="WP_039740109.1">
    <property type="nucleotide sequence ID" value="NZ_CP009788.1"/>
</dbReference>
<feature type="domain" description="HTH marR-type" evidence="4">
    <location>
        <begin position="10"/>
        <end position="143"/>
    </location>
</feature>
<dbReference type="SMART" id="SM00347">
    <property type="entry name" value="HTH_MARR"/>
    <property type="match status" value="1"/>
</dbReference>
<dbReference type="SUPFAM" id="SSF46785">
    <property type="entry name" value="Winged helix' DNA-binding domain"/>
    <property type="match status" value="1"/>
</dbReference>
<dbReference type="PANTHER" id="PTHR33164:SF64">
    <property type="entry name" value="TRANSCRIPTIONAL REGULATOR SLYA"/>
    <property type="match status" value="1"/>
</dbReference>